<keyword evidence="3" id="KW-1185">Reference proteome</keyword>
<feature type="domain" description="NAD-dependent epimerase/dehydratase" evidence="1">
    <location>
        <begin position="6"/>
        <end position="117"/>
    </location>
</feature>
<protein>
    <submittedName>
        <fullName evidence="2">NAD(P)H-binding protein</fullName>
    </submittedName>
</protein>
<dbReference type="PANTHER" id="PTHR12126:SF16">
    <property type="entry name" value="MIOREX COMPLEX COMPONENT 2"/>
    <property type="match status" value="1"/>
</dbReference>
<evidence type="ECO:0000259" key="1">
    <source>
        <dbReference type="Pfam" id="PF01370"/>
    </source>
</evidence>
<dbReference type="Pfam" id="PF01370">
    <property type="entry name" value="Epimerase"/>
    <property type="match status" value="1"/>
</dbReference>
<dbReference type="SUPFAM" id="SSF51735">
    <property type="entry name" value="NAD(P)-binding Rossmann-fold domains"/>
    <property type="match status" value="1"/>
</dbReference>
<dbReference type="Proteomes" id="UP000674938">
    <property type="component" value="Unassembled WGS sequence"/>
</dbReference>
<gene>
    <name evidence="2" type="ORF">I6N95_11235</name>
</gene>
<dbReference type="InterPro" id="IPR051207">
    <property type="entry name" value="ComplexI_NDUFA9_subunit"/>
</dbReference>
<organism evidence="2 3">
    <name type="scientific">Vagococcus allomyrinae</name>
    <dbReference type="NCBI Taxonomy" id="2794353"/>
    <lineage>
        <taxon>Bacteria</taxon>
        <taxon>Bacillati</taxon>
        <taxon>Bacillota</taxon>
        <taxon>Bacilli</taxon>
        <taxon>Lactobacillales</taxon>
        <taxon>Enterococcaceae</taxon>
        <taxon>Vagococcus</taxon>
    </lineage>
</organism>
<accession>A0A940SUR4</accession>
<dbReference type="PANTHER" id="PTHR12126">
    <property type="entry name" value="NADH-UBIQUINONE OXIDOREDUCTASE 39 KDA SUBUNIT-RELATED"/>
    <property type="match status" value="1"/>
</dbReference>
<name>A0A940SUR4_9ENTE</name>
<dbReference type="EMBL" id="JAEEGA010000006">
    <property type="protein sequence ID" value="MBP1041580.1"/>
    <property type="molecule type" value="Genomic_DNA"/>
</dbReference>
<comment type="caution">
    <text evidence="2">The sequence shown here is derived from an EMBL/GenBank/DDBJ whole genome shotgun (WGS) entry which is preliminary data.</text>
</comment>
<dbReference type="InterPro" id="IPR036291">
    <property type="entry name" value="NAD(P)-bd_dom_sf"/>
</dbReference>
<dbReference type="AlphaFoldDB" id="A0A940SUR4"/>
<dbReference type="Gene3D" id="3.40.50.720">
    <property type="entry name" value="NAD(P)-binding Rossmann-like Domain"/>
    <property type="match status" value="1"/>
</dbReference>
<dbReference type="InterPro" id="IPR001509">
    <property type="entry name" value="Epimerase_deHydtase"/>
</dbReference>
<evidence type="ECO:0000313" key="2">
    <source>
        <dbReference type="EMBL" id="MBP1041580.1"/>
    </source>
</evidence>
<dbReference type="GO" id="GO:0044877">
    <property type="term" value="F:protein-containing complex binding"/>
    <property type="evidence" value="ECO:0007669"/>
    <property type="project" value="TreeGrafter"/>
</dbReference>
<dbReference type="RefSeq" id="WP_209527645.1">
    <property type="nucleotide sequence ID" value="NZ_JAEEGA010000006.1"/>
</dbReference>
<evidence type="ECO:0000313" key="3">
    <source>
        <dbReference type="Proteomes" id="UP000674938"/>
    </source>
</evidence>
<reference evidence="2" key="1">
    <citation type="submission" date="2020-12" db="EMBL/GenBank/DDBJ databases">
        <title>Vagococcus allomyrinae sp. nov. and Enterococcus lavae sp. nov., isolated from the larvae of Allomyrina dichotoma.</title>
        <authorList>
            <person name="Lee S.D."/>
        </authorList>
    </citation>
    <scope>NUCLEOTIDE SEQUENCE</scope>
    <source>
        <strain evidence="2">BWB3-3</strain>
    </source>
</reference>
<proteinExistence type="predicted"/>
<sequence length="214" mass="24219">MTNYLLIFGGSGFIGQAICKEAVDQKIPVVSISRRGEPQNLFLRNHPLITWVKSDIFTDKNWQQYVVNASGVINLIGILRENQKKRLTYQKMIVLANQLIADQVAHYPQIPYVFLSANANGPLIPKEYLEHKRLAENDLNKLTNPVTIVRPGLVIGVDRPLSLIEGGAVFFLAHLPILRVYFRPVFPINAQRLATRVIWEIRHPSTSCITPDDL</sequence>